<evidence type="ECO:0000256" key="18">
    <source>
        <dbReference type="RuleBase" id="RU003403"/>
    </source>
</evidence>
<gene>
    <name evidence="20" type="primary">ND2</name>
</gene>
<feature type="transmembrane region" description="Helical" evidence="18">
    <location>
        <begin position="194"/>
        <end position="213"/>
    </location>
</feature>
<evidence type="ECO:0000256" key="11">
    <source>
        <dbReference type="ARBA" id="ARBA00022982"/>
    </source>
</evidence>
<keyword evidence="11 18" id="KW-0249">Electron transport</keyword>
<dbReference type="AlphaFoldDB" id="C5HIF9"/>
<name>C5HIF9_9HEMI</name>
<dbReference type="EMBL" id="FJ456939">
    <property type="protein sequence ID" value="ACJ69408.1"/>
    <property type="molecule type" value="Genomic_DNA"/>
</dbReference>
<organism evidence="20">
    <name type="scientific">Aphelocheirus ellipsoideus</name>
    <dbReference type="NCBI Taxonomy" id="575831"/>
    <lineage>
        <taxon>Eukaryota</taxon>
        <taxon>Metazoa</taxon>
        <taxon>Ecdysozoa</taxon>
        <taxon>Arthropoda</taxon>
        <taxon>Hexapoda</taxon>
        <taxon>Insecta</taxon>
        <taxon>Pterygota</taxon>
        <taxon>Neoptera</taxon>
        <taxon>Paraneoptera</taxon>
        <taxon>Hemiptera</taxon>
        <taxon>Heteroptera</taxon>
        <taxon>Panheteroptera</taxon>
        <taxon>Nepomorpha</taxon>
        <taxon>Aphelocheiridae</taxon>
        <taxon>Aphelocheirus</taxon>
    </lineage>
</organism>
<dbReference type="GO" id="GO:0005743">
    <property type="term" value="C:mitochondrial inner membrane"/>
    <property type="evidence" value="ECO:0007669"/>
    <property type="project" value="UniProtKB-SubCell"/>
</dbReference>
<keyword evidence="8 18" id="KW-0812">Transmembrane</keyword>
<evidence type="ECO:0000259" key="19">
    <source>
        <dbReference type="Pfam" id="PF00361"/>
    </source>
</evidence>
<evidence type="ECO:0000256" key="7">
    <source>
        <dbReference type="ARBA" id="ARBA00022660"/>
    </source>
</evidence>
<evidence type="ECO:0000256" key="16">
    <source>
        <dbReference type="ARBA" id="ARBA00023136"/>
    </source>
</evidence>
<dbReference type="InterPro" id="IPR003917">
    <property type="entry name" value="NADH_UbQ_OxRdtase_chain2"/>
</dbReference>
<keyword evidence="12 18" id="KW-1133">Transmembrane helix</keyword>
<evidence type="ECO:0000256" key="3">
    <source>
        <dbReference type="ARBA" id="ARBA00007012"/>
    </source>
</evidence>
<feature type="transmembrane region" description="Helical" evidence="18">
    <location>
        <begin position="88"/>
        <end position="110"/>
    </location>
</feature>
<comment type="similarity">
    <text evidence="3 18">Belongs to the complex I subunit 2 family.</text>
</comment>
<feature type="transmembrane region" description="Helical" evidence="18">
    <location>
        <begin position="234"/>
        <end position="254"/>
    </location>
</feature>
<comment type="catalytic activity">
    <reaction evidence="17 18">
        <text>a ubiquinone + NADH + 5 H(+)(in) = a ubiquinol + NAD(+) + 4 H(+)(out)</text>
        <dbReference type="Rhea" id="RHEA:29091"/>
        <dbReference type="Rhea" id="RHEA-COMP:9565"/>
        <dbReference type="Rhea" id="RHEA-COMP:9566"/>
        <dbReference type="ChEBI" id="CHEBI:15378"/>
        <dbReference type="ChEBI" id="CHEBI:16389"/>
        <dbReference type="ChEBI" id="CHEBI:17976"/>
        <dbReference type="ChEBI" id="CHEBI:57540"/>
        <dbReference type="ChEBI" id="CHEBI:57945"/>
        <dbReference type="EC" id="7.1.1.2"/>
    </reaction>
</comment>
<dbReference type="InterPro" id="IPR001750">
    <property type="entry name" value="ND/Mrp_TM"/>
</dbReference>
<keyword evidence="7 18" id="KW-0679">Respiratory chain</keyword>
<dbReference type="Pfam" id="PF00361">
    <property type="entry name" value="Proton_antipo_M"/>
    <property type="match status" value="1"/>
</dbReference>
<comment type="subcellular location">
    <subcellularLocation>
        <location evidence="2 18">Mitochondrion inner membrane</location>
        <topology evidence="2 18">Multi-pass membrane protein</topology>
    </subcellularLocation>
</comment>
<dbReference type="PRINTS" id="PR01436">
    <property type="entry name" value="NADHDHGNASE2"/>
</dbReference>
<feature type="transmembrane region" description="Helical" evidence="18">
    <location>
        <begin position="146"/>
        <end position="164"/>
    </location>
</feature>
<evidence type="ECO:0000256" key="12">
    <source>
        <dbReference type="ARBA" id="ARBA00022989"/>
    </source>
</evidence>
<evidence type="ECO:0000256" key="9">
    <source>
        <dbReference type="ARBA" id="ARBA00022792"/>
    </source>
</evidence>
<geneLocation type="mitochondrion" evidence="20"/>
<comment type="function">
    <text evidence="18">Core subunit of the mitochondrial membrane respiratory chain NADH dehydrogenase (Complex I) which catalyzes electron transfer from NADH through the respiratory chain, using ubiquinone as an electron acceptor. Essential for the catalytic activity and assembly of complex I.</text>
</comment>
<feature type="domain" description="NADH:quinone oxidoreductase/Mrp antiporter transmembrane" evidence="19">
    <location>
        <begin position="24"/>
        <end position="281"/>
    </location>
</feature>
<evidence type="ECO:0000256" key="2">
    <source>
        <dbReference type="ARBA" id="ARBA00004448"/>
    </source>
</evidence>
<keyword evidence="15 18" id="KW-0496">Mitochondrion</keyword>
<dbReference type="EC" id="7.1.1.2" evidence="4 18"/>
<accession>C5HIF9</accession>
<evidence type="ECO:0000256" key="5">
    <source>
        <dbReference type="ARBA" id="ARBA00021008"/>
    </source>
</evidence>
<evidence type="ECO:0000256" key="8">
    <source>
        <dbReference type="ARBA" id="ARBA00022692"/>
    </source>
</evidence>
<proteinExistence type="inferred from homology"/>
<comment type="function">
    <text evidence="1">Core subunit of the mitochondrial membrane respiratory chain NADH dehydrogenase (Complex I) that is believed to belong to the minimal assembly required for catalysis. Complex I functions in the transfer of electrons from NADH to the respiratory chain. The immediate electron acceptor for the enzyme is believed to be ubiquinone.</text>
</comment>
<feature type="transmembrane region" description="Helical" evidence="18">
    <location>
        <begin position="171"/>
        <end position="188"/>
    </location>
</feature>
<protein>
    <recommendedName>
        <fullName evidence="5 18">NADH-ubiquinone oxidoreductase chain 2</fullName>
        <ecNumber evidence="4 18">7.1.1.2</ecNumber>
    </recommendedName>
</protein>
<dbReference type="PANTHER" id="PTHR46552:SF1">
    <property type="entry name" value="NADH-UBIQUINONE OXIDOREDUCTASE CHAIN 2"/>
    <property type="match status" value="1"/>
</dbReference>
<evidence type="ECO:0000256" key="10">
    <source>
        <dbReference type="ARBA" id="ARBA00022967"/>
    </source>
</evidence>
<reference evidence="20" key="1">
    <citation type="journal article" date="2009" name="BMC Evol. Biol.">
        <title>Phylogenetic analysis of the true water bugs (Insecta: Hemiptera: Heteroptera: Nepomorpha): evidence from mitochondrial genomes.</title>
        <authorList>
            <person name="Hua J."/>
            <person name="Li M."/>
            <person name="Dong P."/>
            <person name="Cui Y."/>
            <person name="Xie Q."/>
            <person name="Bu W."/>
        </authorList>
    </citation>
    <scope>NUCLEOTIDE SEQUENCE</scope>
</reference>
<evidence type="ECO:0000256" key="4">
    <source>
        <dbReference type="ARBA" id="ARBA00012944"/>
    </source>
</evidence>
<evidence type="ECO:0000256" key="6">
    <source>
        <dbReference type="ARBA" id="ARBA00022448"/>
    </source>
</evidence>
<evidence type="ECO:0000256" key="1">
    <source>
        <dbReference type="ARBA" id="ARBA00003257"/>
    </source>
</evidence>
<keyword evidence="9 18" id="KW-0999">Mitochondrion inner membrane</keyword>
<keyword evidence="13 18" id="KW-0520">NAD</keyword>
<sequence length="330" mass="38485">MFKNSSKMLFLMTLIMSTVLVISSNNWFSLWMGLEINLISFIPIISYMKNNFSAESCMLYFLVQSMSSVLFLILILLSITLLNKYNNLFEMLIMSSMMIKMGAAPFHFWLPEIMEKMNWINCMILMTWQKIAPMTVLSYMSQDNKWLLTAAMMGTIIGAIGGINQTSTRKIMAYSSIAHLGWMLACMTMENEMWMYYLMIYSFITVMISIIFNMKSIFYMNQMTFSSKNMMENITYLILFLSLGGLPPFLGFLPKWIVIQSLMHNQMYLTLTVLVMTTLITLFYYLRMSSTLMMLNSTTNKWNMLSYNKNKLLVMNITINLMLPMMSFLI</sequence>
<keyword evidence="10 18" id="KW-1278">Translocase</keyword>
<feature type="transmembrane region" description="Helical" evidence="18">
    <location>
        <begin position="312"/>
        <end position="329"/>
    </location>
</feature>
<feature type="transmembrane region" description="Helical" evidence="18">
    <location>
        <begin position="266"/>
        <end position="286"/>
    </location>
</feature>
<evidence type="ECO:0000256" key="13">
    <source>
        <dbReference type="ARBA" id="ARBA00023027"/>
    </source>
</evidence>
<evidence type="ECO:0000313" key="20">
    <source>
        <dbReference type="EMBL" id="ACJ69408.1"/>
    </source>
</evidence>
<evidence type="ECO:0000256" key="14">
    <source>
        <dbReference type="ARBA" id="ARBA00023075"/>
    </source>
</evidence>
<dbReference type="PANTHER" id="PTHR46552">
    <property type="entry name" value="NADH-UBIQUINONE OXIDOREDUCTASE CHAIN 2"/>
    <property type="match status" value="1"/>
</dbReference>
<feature type="transmembrane region" description="Helical" evidence="18">
    <location>
        <begin position="59"/>
        <end position="82"/>
    </location>
</feature>
<dbReference type="GO" id="GO:0008137">
    <property type="term" value="F:NADH dehydrogenase (ubiquinone) activity"/>
    <property type="evidence" value="ECO:0007669"/>
    <property type="project" value="UniProtKB-EC"/>
</dbReference>
<evidence type="ECO:0000256" key="17">
    <source>
        <dbReference type="ARBA" id="ARBA00049551"/>
    </source>
</evidence>
<keyword evidence="14 18" id="KW-0830">Ubiquinone</keyword>
<evidence type="ECO:0000256" key="15">
    <source>
        <dbReference type="ARBA" id="ARBA00023128"/>
    </source>
</evidence>
<dbReference type="GO" id="GO:0006120">
    <property type="term" value="P:mitochondrial electron transport, NADH to ubiquinone"/>
    <property type="evidence" value="ECO:0007669"/>
    <property type="project" value="InterPro"/>
</dbReference>
<keyword evidence="16 18" id="KW-0472">Membrane</keyword>
<keyword evidence="6" id="KW-0813">Transport</keyword>
<dbReference type="InterPro" id="IPR050175">
    <property type="entry name" value="Complex_I_Subunit_2"/>
</dbReference>
<feature type="transmembrane region" description="Helical" evidence="18">
    <location>
        <begin position="7"/>
        <end position="24"/>
    </location>
</feature>